<proteinExistence type="predicted"/>
<evidence type="ECO:0008006" key="4">
    <source>
        <dbReference type="Google" id="ProtNLM"/>
    </source>
</evidence>
<name>A0ABP1RIS9_9HEXA</name>
<feature type="chain" id="PRO_5046846407" description="Protein quiver" evidence="1">
    <location>
        <begin position="20"/>
        <end position="216"/>
    </location>
</feature>
<dbReference type="EMBL" id="CAXLJM020000075">
    <property type="protein sequence ID" value="CAL8128947.1"/>
    <property type="molecule type" value="Genomic_DNA"/>
</dbReference>
<protein>
    <recommendedName>
        <fullName evidence="4">Protein quiver</fullName>
    </recommendedName>
</protein>
<accession>A0ABP1RIS9</accession>
<organism evidence="2 3">
    <name type="scientific">Orchesella dallaii</name>
    <dbReference type="NCBI Taxonomy" id="48710"/>
    <lineage>
        <taxon>Eukaryota</taxon>
        <taxon>Metazoa</taxon>
        <taxon>Ecdysozoa</taxon>
        <taxon>Arthropoda</taxon>
        <taxon>Hexapoda</taxon>
        <taxon>Collembola</taxon>
        <taxon>Entomobryomorpha</taxon>
        <taxon>Entomobryoidea</taxon>
        <taxon>Orchesellidae</taxon>
        <taxon>Orchesellinae</taxon>
        <taxon>Orchesella</taxon>
    </lineage>
</organism>
<keyword evidence="3" id="KW-1185">Reference proteome</keyword>
<feature type="signal peptide" evidence="1">
    <location>
        <begin position="1"/>
        <end position="19"/>
    </location>
</feature>
<gene>
    <name evidence="2" type="ORF">ODALV1_LOCUS22706</name>
</gene>
<keyword evidence="1" id="KW-0732">Signal</keyword>
<evidence type="ECO:0000313" key="3">
    <source>
        <dbReference type="Proteomes" id="UP001642540"/>
    </source>
</evidence>
<dbReference type="Proteomes" id="UP001642540">
    <property type="component" value="Unassembled WGS sequence"/>
</dbReference>
<evidence type="ECO:0000313" key="2">
    <source>
        <dbReference type="EMBL" id="CAL8128947.1"/>
    </source>
</evidence>
<comment type="caution">
    <text evidence="2">The sequence shown here is derived from an EMBL/GenBank/DDBJ whole genome shotgun (WGS) entry which is preliminary data.</text>
</comment>
<reference evidence="2 3" key="1">
    <citation type="submission" date="2024-08" db="EMBL/GenBank/DDBJ databases">
        <authorList>
            <person name="Cucini C."/>
            <person name="Frati F."/>
        </authorList>
    </citation>
    <scope>NUCLEOTIDE SEQUENCE [LARGE SCALE GENOMIC DNA]</scope>
</reference>
<evidence type="ECO:0000256" key="1">
    <source>
        <dbReference type="SAM" id="SignalP"/>
    </source>
</evidence>
<sequence length="216" mass="24288">MLNLFLISCFVFIIPFSDATNCYRCAYVDGIKIEPESVPTAVSDEAYTLHYSCVTGKKPKDKFIINCENWFKSQKQKNTSISDNRNNLVSLVNGIPSSINMEDTPVTFACIKLNFEGRLVFSGAKAEITVRGCIPVYSSQEKLPDKCYDDIEKAHINDVIQEEAIKEWIHEDNFNEETTVDVCTCNSDECNGVTGSVSVNSLVFILTVFVQILYFL</sequence>